<proteinExistence type="predicted"/>
<comment type="caution">
    <text evidence="2">The sequence shown here is derived from an EMBL/GenBank/DDBJ whole genome shotgun (WGS) entry which is preliminary data.</text>
</comment>
<keyword evidence="3" id="KW-1185">Reference proteome</keyword>
<dbReference type="Gene3D" id="1.10.8.1180">
    <property type="match status" value="1"/>
</dbReference>
<dbReference type="InterPro" id="IPR040480">
    <property type="entry name" value="DnaT_DNA_bind"/>
</dbReference>
<gene>
    <name evidence="2" type="ORF">ACFOEW_19800</name>
</gene>
<dbReference type="Pfam" id="PF17948">
    <property type="entry name" value="DnaT"/>
    <property type="match status" value="1"/>
</dbReference>
<dbReference type="Proteomes" id="UP001595477">
    <property type="component" value="Unassembled WGS sequence"/>
</dbReference>
<evidence type="ECO:0000313" key="2">
    <source>
        <dbReference type="EMBL" id="MFC3204055.1"/>
    </source>
</evidence>
<protein>
    <submittedName>
        <fullName evidence="2">DnaT-like ssDNA-binding domain-containing protein</fullName>
    </submittedName>
</protein>
<organism evidence="2 3">
    <name type="scientific">Alteromonas oceani</name>
    <dbReference type="NCBI Taxonomy" id="2071609"/>
    <lineage>
        <taxon>Bacteria</taxon>
        <taxon>Pseudomonadati</taxon>
        <taxon>Pseudomonadota</taxon>
        <taxon>Gammaproteobacteria</taxon>
        <taxon>Alteromonadales</taxon>
        <taxon>Alteromonadaceae</taxon>
        <taxon>Alteromonas/Salinimonas group</taxon>
        <taxon>Alteromonas</taxon>
    </lineage>
</organism>
<sequence>MFTQAELNALTSPLSNAARVLYCLALRPKANQDTLLSNPLQYKELLALMNSDPQREPVTRGREINTLLEELTQAGLVTLPESLSLDMSLNGKRILLPLISNTQGYQPFHQQHYAMHRDWQPEQQVFDDIAALIGLIDKSFDEQDIGEFVAYWLGRPEAVFSSYQWTQKFTYALKNRRTAKGYQATKKVGNQVVTVEPGIEADDNARQLVAKYANKSGKN</sequence>
<feature type="domain" description="DnaT DNA-binding" evidence="1">
    <location>
        <begin position="114"/>
        <end position="183"/>
    </location>
</feature>
<reference evidence="3" key="1">
    <citation type="journal article" date="2019" name="Int. J. Syst. Evol. Microbiol.">
        <title>The Global Catalogue of Microorganisms (GCM) 10K type strain sequencing project: providing services to taxonomists for standard genome sequencing and annotation.</title>
        <authorList>
            <consortium name="The Broad Institute Genomics Platform"/>
            <consortium name="The Broad Institute Genome Sequencing Center for Infectious Disease"/>
            <person name="Wu L."/>
            <person name="Ma J."/>
        </authorList>
    </citation>
    <scope>NUCLEOTIDE SEQUENCE [LARGE SCALE GENOMIC DNA]</scope>
    <source>
        <strain evidence="3">KCTC 52449</strain>
    </source>
</reference>
<dbReference type="RefSeq" id="WP_164464591.1">
    <property type="nucleotide sequence ID" value="NZ_JBHRSX010000099.1"/>
</dbReference>
<accession>A0ABV7K3S2</accession>
<name>A0ABV7K3S2_9ALTE</name>
<evidence type="ECO:0000259" key="1">
    <source>
        <dbReference type="Pfam" id="PF17948"/>
    </source>
</evidence>
<evidence type="ECO:0000313" key="3">
    <source>
        <dbReference type="Proteomes" id="UP001595477"/>
    </source>
</evidence>
<dbReference type="EMBL" id="JBHRSX010000099">
    <property type="protein sequence ID" value="MFC3204055.1"/>
    <property type="molecule type" value="Genomic_DNA"/>
</dbReference>